<proteinExistence type="predicted"/>
<evidence type="ECO:0000256" key="1">
    <source>
        <dbReference type="SAM" id="MobiDB-lite"/>
    </source>
</evidence>
<name>A0AA39RP81_ACESA</name>
<dbReference type="Proteomes" id="UP001168877">
    <property type="component" value="Unassembled WGS sequence"/>
</dbReference>
<evidence type="ECO:0000313" key="2">
    <source>
        <dbReference type="EMBL" id="KAK0577684.1"/>
    </source>
</evidence>
<organism evidence="2 3">
    <name type="scientific">Acer saccharum</name>
    <name type="common">Sugar maple</name>
    <dbReference type="NCBI Taxonomy" id="4024"/>
    <lineage>
        <taxon>Eukaryota</taxon>
        <taxon>Viridiplantae</taxon>
        <taxon>Streptophyta</taxon>
        <taxon>Embryophyta</taxon>
        <taxon>Tracheophyta</taxon>
        <taxon>Spermatophyta</taxon>
        <taxon>Magnoliopsida</taxon>
        <taxon>eudicotyledons</taxon>
        <taxon>Gunneridae</taxon>
        <taxon>Pentapetalae</taxon>
        <taxon>rosids</taxon>
        <taxon>malvids</taxon>
        <taxon>Sapindales</taxon>
        <taxon>Sapindaceae</taxon>
        <taxon>Hippocastanoideae</taxon>
        <taxon>Acereae</taxon>
        <taxon>Acer</taxon>
    </lineage>
</organism>
<gene>
    <name evidence="2" type="ORF">LWI29_037014</name>
</gene>
<feature type="compositionally biased region" description="Acidic residues" evidence="1">
    <location>
        <begin position="196"/>
        <end position="210"/>
    </location>
</feature>
<evidence type="ECO:0000313" key="3">
    <source>
        <dbReference type="Proteomes" id="UP001168877"/>
    </source>
</evidence>
<dbReference type="PANTHER" id="PTHR47150">
    <property type="entry name" value="OS12G0169200 PROTEIN"/>
    <property type="match status" value="1"/>
</dbReference>
<evidence type="ECO:0008006" key="4">
    <source>
        <dbReference type="Google" id="ProtNLM"/>
    </source>
</evidence>
<reference evidence="2" key="2">
    <citation type="submission" date="2023-06" db="EMBL/GenBank/DDBJ databases">
        <authorList>
            <person name="Swenson N.G."/>
            <person name="Wegrzyn J.L."/>
            <person name="Mcevoy S.L."/>
        </authorList>
    </citation>
    <scope>NUCLEOTIDE SEQUENCE</scope>
    <source>
        <strain evidence="2">NS2018</strain>
        <tissue evidence="2">Leaf</tissue>
    </source>
</reference>
<dbReference type="AlphaFoldDB" id="A0AA39RP81"/>
<protein>
    <recommendedName>
        <fullName evidence="4">Nuclease HARBI1</fullName>
    </recommendedName>
</protein>
<dbReference type="EMBL" id="JAUESC010000386">
    <property type="protein sequence ID" value="KAK0577684.1"/>
    <property type="molecule type" value="Genomic_DNA"/>
</dbReference>
<accession>A0AA39RP81</accession>
<keyword evidence="3" id="KW-1185">Reference proteome</keyword>
<feature type="region of interest" description="Disordered" evidence="1">
    <location>
        <begin position="191"/>
        <end position="211"/>
    </location>
</feature>
<comment type="caution">
    <text evidence="2">The sequence shown here is derived from an EMBL/GenBank/DDBJ whole genome shotgun (WGS) entry which is preliminary data.</text>
</comment>
<dbReference type="PANTHER" id="PTHR47150:SF5">
    <property type="entry name" value="OS07G0546750 PROTEIN"/>
    <property type="match status" value="1"/>
</dbReference>
<sequence length="300" mass="34699">MDYSSSSDDEASLFLLEQRMRISQASHNLIRQTIMVLDTLHPQHGGLSSGRRYIDQDREADHLQLMKDYFFGTNSTYNEDLFRRCYQMRRSLFTKILNDVTNFDTYFMRRKNATGKWGASPHQKMTLVMRMLTYGILANAADEYSRLGKSTIIESFQHFIRAIPQIYGATYLRSPTKDDLTRLLCKASQKGFPDDERPDDLIDESDDESDHEDRFRRAVSCYDGVEETPSSQSVLTLEERFARQHLIRSSTIHARLKHDLMEHLNRTRVEHPSVLSKRLVATRFISVAVAVSVCEICVAI</sequence>
<reference evidence="2" key="1">
    <citation type="journal article" date="2022" name="Plant J.">
        <title>Strategies of tolerance reflected in two North American maple genomes.</title>
        <authorList>
            <person name="McEvoy S.L."/>
            <person name="Sezen U.U."/>
            <person name="Trouern-Trend A."/>
            <person name="McMahon S.M."/>
            <person name="Schaberg P.G."/>
            <person name="Yang J."/>
            <person name="Wegrzyn J.L."/>
            <person name="Swenson N.G."/>
        </authorList>
    </citation>
    <scope>NUCLEOTIDE SEQUENCE</scope>
    <source>
        <strain evidence="2">NS2018</strain>
    </source>
</reference>